<proteinExistence type="predicted"/>
<gene>
    <name evidence="1" type="ORF">RPERSI_LOCUS4023</name>
</gene>
<protein>
    <submittedName>
        <fullName evidence="1">25253_t:CDS:1</fullName>
    </submittedName>
</protein>
<reference evidence="1" key="1">
    <citation type="submission" date="2021-06" db="EMBL/GenBank/DDBJ databases">
        <authorList>
            <person name="Kallberg Y."/>
            <person name="Tangrot J."/>
            <person name="Rosling A."/>
        </authorList>
    </citation>
    <scope>NUCLEOTIDE SEQUENCE</scope>
    <source>
        <strain evidence="1">MA461A</strain>
    </source>
</reference>
<evidence type="ECO:0000313" key="2">
    <source>
        <dbReference type="Proteomes" id="UP000789920"/>
    </source>
</evidence>
<keyword evidence="2" id="KW-1185">Reference proteome</keyword>
<organism evidence="1 2">
    <name type="scientific">Racocetra persica</name>
    <dbReference type="NCBI Taxonomy" id="160502"/>
    <lineage>
        <taxon>Eukaryota</taxon>
        <taxon>Fungi</taxon>
        <taxon>Fungi incertae sedis</taxon>
        <taxon>Mucoromycota</taxon>
        <taxon>Glomeromycotina</taxon>
        <taxon>Glomeromycetes</taxon>
        <taxon>Diversisporales</taxon>
        <taxon>Gigasporaceae</taxon>
        <taxon>Racocetra</taxon>
    </lineage>
</organism>
<feature type="non-terminal residue" evidence="1">
    <location>
        <position position="1"/>
    </location>
</feature>
<accession>A0ACA9LV94</accession>
<name>A0ACA9LV94_9GLOM</name>
<sequence length="188" mass="21718">LIFTENLELREVNYKDDENVFNDAILNEDQADNIESINFQKQLNIPQNCTNFEERVKMALYNVMSYYWQVPSDEGILAALLDPRLKYQTNTLPIKQPLPSTSKLLASMYRSSNAQMDEISDYIGMPEISYDQSILATSTPSERLFSDAGNIMSVKRTNLLPITFEHLIFLKRNHHSVDSIFPNMKNKE</sequence>
<dbReference type="EMBL" id="CAJVQC010005334">
    <property type="protein sequence ID" value="CAG8552634.1"/>
    <property type="molecule type" value="Genomic_DNA"/>
</dbReference>
<dbReference type="Proteomes" id="UP000789920">
    <property type="component" value="Unassembled WGS sequence"/>
</dbReference>
<comment type="caution">
    <text evidence="1">The sequence shown here is derived from an EMBL/GenBank/DDBJ whole genome shotgun (WGS) entry which is preliminary data.</text>
</comment>
<evidence type="ECO:0000313" key="1">
    <source>
        <dbReference type="EMBL" id="CAG8552634.1"/>
    </source>
</evidence>